<protein>
    <submittedName>
        <fullName evidence="1">Uncharacterized protein</fullName>
    </submittedName>
</protein>
<evidence type="ECO:0000313" key="1">
    <source>
        <dbReference type="EMBL" id="PUU82725.1"/>
    </source>
</evidence>
<gene>
    <name evidence="1" type="ORF">B9Z19DRAFT_1074334</name>
</gene>
<keyword evidence="2" id="KW-1185">Reference proteome</keyword>
<accession>A0A2T7A4Y3</accession>
<comment type="caution">
    <text evidence="1">The sequence shown here is derived from an EMBL/GenBank/DDBJ whole genome shotgun (WGS) entry which is preliminary data.</text>
</comment>
<reference evidence="1 2" key="1">
    <citation type="submission" date="2017-04" db="EMBL/GenBank/DDBJ databases">
        <title>Draft genome sequence of Tuber borchii Vittad., a whitish edible truffle.</title>
        <authorList>
            <consortium name="DOE Joint Genome Institute"/>
            <person name="Murat C."/>
            <person name="Kuo A."/>
            <person name="Barry K.W."/>
            <person name="Clum A."/>
            <person name="Dockter R.B."/>
            <person name="Fauchery L."/>
            <person name="Iotti M."/>
            <person name="Kohler A."/>
            <person name="Labutti K."/>
            <person name="Lindquist E.A."/>
            <person name="Lipzen A."/>
            <person name="Ohm R.A."/>
            <person name="Wang M."/>
            <person name="Grigoriev I.V."/>
            <person name="Zambonelli A."/>
            <person name="Martin F.M."/>
        </authorList>
    </citation>
    <scope>NUCLEOTIDE SEQUENCE [LARGE SCALE GENOMIC DNA]</scope>
    <source>
        <strain evidence="1 2">Tbo3840</strain>
    </source>
</reference>
<dbReference type="Proteomes" id="UP000244722">
    <property type="component" value="Unassembled WGS sequence"/>
</dbReference>
<evidence type="ECO:0000313" key="2">
    <source>
        <dbReference type="Proteomes" id="UP000244722"/>
    </source>
</evidence>
<sequence length="213" mass="24020">MFRLSRQTKILSPAFIQSSNTMFRLSRQTKILSPALIHQRIWSRAFHDELIPDSTGNDGTEYDGEPKVKAASGVGSKMGAGGGGFGGSSDLFWDRINRLEDKVDGSIKNNSNFQVDVIKSIGELRNELKQFIHDGNDKVHQDFTKIRKEFAGFSSTLEVVKWQLGVLFIGASSLVIWSLKDYIQLRYPAFFPLFPSEEETPHEQPEAPQKKQK</sequence>
<proteinExistence type="predicted"/>
<dbReference type="AlphaFoldDB" id="A0A2T7A4Y3"/>
<organism evidence="1 2">
    <name type="scientific">Tuber borchii</name>
    <name type="common">White truffle</name>
    <dbReference type="NCBI Taxonomy" id="42251"/>
    <lineage>
        <taxon>Eukaryota</taxon>
        <taxon>Fungi</taxon>
        <taxon>Dikarya</taxon>
        <taxon>Ascomycota</taxon>
        <taxon>Pezizomycotina</taxon>
        <taxon>Pezizomycetes</taxon>
        <taxon>Pezizales</taxon>
        <taxon>Tuberaceae</taxon>
        <taxon>Tuber</taxon>
    </lineage>
</organism>
<dbReference type="OrthoDB" id="5402659at2759"/>
<dbReference type="EMBL" id="NESQ01000023">
    <property type="protein sequence ID" value="PUU82725.1"/>
    <property type="molecule type" value="Genomic_DNA"/>
</dbReference>
<name>A0A2T7A4Y3_TUBBO</name>